<evidence type="ECO:0000256" key="4">
    <source>
        <dbReference type="SAM" id="MobiDB-lite"/>
    </source>
</evidence>
<dbReference type="PROSITE" id="PS51720">
    <property type="entry name" value="G_AIG1"/>
    <property type="match status" value="1"/>
</dbReference>
<protein>
    <recommendedName>
        <fullName evidence="5">AIG1-type G domain-containing protein</fullName>
    </recommendedName>
</protein>
<dbReference type="Pfam" id="PF04548">
    <property type="entry name" value="AIG1"/>
    <property type="match status" value="1"/>
</dbReference>
<feature type="region of interest" description="Disordered" evidence="4">
    <location>
        <begin position="1"/>
        <end position="20"/>
    </location>
</feature>
<accession>A0AA88M0E4</accession>
<dbReference type="InterPro" id="IPR006703">
    <property type="entry name" value="G_AIG1"/>
</dbReference>
<comment type="similarity">
    <text evidence="1">Belongs to the TRAFAC class TrmE-Era-EngA-EngB-Septin-like GTPase superfamily. AIG1/Toc34/Toc159-like paraseptin GTPase family. IAN subfamily.</text>
</comment>
<dbReference type="SUPFAM" id="SSF52540">
    <property type="entry name" value="P-loop containing nucleoside triphosphate hydrolases"/>
    <property type="match status" value="1"/>
</dbReference>
<keyword evidence="7" id="KW-1185">Reference proteome</keyword>
<evidence type="ECO:0000313" key="6">
    <source>
        <dbReference type="EMBL" id="KAK2827902.1"/>
    </source>
</evidence>
<evidence type="ECO:0000259" key="5">
    <source>
        <dbReference type="PROSITE" id="PS51720"/>
    </source>
</evidence>
<organism evidence="6 7">
    <name type="scientific">Channa striata</name>
    <name type="common">Snakehead murrel</name>
    <name type="synonym">Ophicephalus striatus</name>
    <dbReference type="NCBI Taxonomy" id="64152"/>
    <lineage>
        <taxon>Eukaryota</taxon>
        <taxon>Metazoa</taxon>
        <taxon>Chordata</taxon>
        <taxon>Craniata</taxon>
        <taxon>Vertebrata</taxon>
        <taxon>Euteleostomi</taxon>
        <taxon>Actinopterygii</taxon>
        <taxon>Neopterygii</taxon>
        <taxon>Teleostei</taxon>
        <taxon>Neoteleostei</taxon>
        <taxon>Acanthomorphata</taxon>
        <taxon>Anabantaria</taxon>
        <taxon>Anabantiformes</taxon>
        <taxon>Channoidei</taxon>
        <taxon>Channidae</taxon>
        <taxon>Channa</taxon>
    </lineage>
</organism>
<name>A0AA88M0E4_CHASR</name>
<dbReference type="InterPro" id="IPR027417">
    <property type="entry name" value="P-loop_NTPase"/>
</dbReference>
<evidence type="ECO:0000256" key="2">
    <source>
        <dbReference type="ARBA" id="ARBA00022741"/>
    </source>
</evidence>
<keyword evidence="3" id="KW-0342">GTP-binding</keyword>
<feature type="domain" description="AIG1-type G" evidence="5">
    <location>
        <begin position="24"/>
        <end position="224"/>
    </location>
</feature>
<keyword evidence="2" id="KW-0547">Nucleotide-binding</keyword>
<sequence>MPGTEPSPPERGRQRRRNSMDHPPVVFRLVLLGKTGVGKSSCGNTILGREAFREAVGRHCSVTSGCIKQEDKVFGRTVAVVDTPDLFDTTQDDNTLKREVSKCINMLAPGPHAILLVIRAGIFSAEERDTVRKVEQIFGKDAWTNTMLLFTHGDKVEKNFEMMLEDTGNELQELLTKAGHRYHVFNNVKAKDRGQVIVLLEKVEKMVSDNGGHVYSNPTYLQPDDIRITQTGIDS</sequence>
<proteinExistence type="inferred from homology"/>
<evidence type="ECO:0000256" key="3">
    <source>
        <dbReference type="ARBA" id="ARBA00023134"/>
    </source>
</evidence>
<evidence type="ECO:0000313" key="7">
    <source>
        <dbReference type="Proteomes" id="UP001187415"/>
    </source>
</evidence>
<gene>
    <name evidence="6" type="ORF">Q5P01_018936</name>
</gene>
<evidence type="ECO:0000256" key="1">
    <source>
        <dbReference type="ARBA" id="ARBA00008535"/>
    </source>
</evidence>
<comment type="caution">
    <text evidence="6">The sequence shown here is derived from an EMBL/GenBank/DDBJ whole genome shotgun (WGS) entry which is preliminary data.</text>
</comment>
<dbReference type="PANTHER" id="PTHR10903">
    <property type="entry name" value="GTPASE, IMAP FAMILY MEMBER-RELATED"/>
    <property type="match status" value="1"/>
</dbReference>
<dbReference type="Proteomes" id="UP001187415">
    <property type="component" value="Unassembled WGS sequence"/>
</dbReference>
<dbReference type="AlphaFoldDB" id="A0AA88M0E4"/>
<dbReference type="Gene3D" id="3.40.50.300">
    <property type="entry name" value="P-loop containing nucleotide triphosphate hydrolases"/>
    <property type="match status" value="1"/>
</dbReference>
<dbReference type="PANTHER" id="PTHR10903:SF170">
    <property type="entry name" value="GTPASE IMAP FAMILY MEMBER 7"/>
    <property type="match status" value="1"/>
</dbReference>
<reference evidence="6" key="1">
    <citation type="submission" date="2023-07" db="EMBL/GenBank/DDBJ databases">
        <title>Chromosome-level Genome Assembly of Striped Snakehead (Channa striata).</title>
        <authorList>
            <person name="Liu H."/>
        </authorList>
    </citation>
    <scope>NUCLEOTIDE SEQUENCE</scope>
    <source>
        <strain evidence="6">Gz</strain>
        <tissue evidence="6">Muscle</tissue>
    </source>
</reference>
<dbReference type="InterPro" id="IPR045058">
    <property type="entry name" value="GIMA/IAN/Toc"/>
</dbReference>
<dbReference type="EMBL" id="JAUPFM010000015">
    <property type="protein sequence ID" value="KAK2827902.1"/>
    <property type="molecule type" value="Genomic_DNA"/>
</dbReference>
<dbReference type="FunFam" id="3.40.50.300:FF:000366">
    <property type="entry name" value="GTPase, IMAP family member 2"/>
    <property type="match status" value="1"/>
</dbReference>
<dbReference type="GO" id="GO:0005525">
    <property type="term" value="F:GTP binding"/>
    <property type="evidence" value="ECO:0007669"/>
    <property type="project" value="UniProtKB-KW"/>
</dbReference>
<dbReference type="CDD" id="cd01852">
    <property type="entry name" value="AIG1"/>
    <property type="match status" value="1"/>
</dbReference>